<dbReference type="PANTHER" id="PTHR38340">
    <property type="entry name" value="S-LAYER PROTEIN"/>
    <property type="match status" value="1"/>
</dbReference>
<feature type="domain" description="Cadherin-like" evidence="4">
    <location>
        <begin position="212"/>
        <end position="303"/>
    </location>
</feature>
<evidence type="ECO:0000256" key="2">
    <source>
        <dbReference type="ARBA" id="ARBA00022525"/>
    </source>
</evidence>
<dbReference type="InterPro" id="IPR001343">
    <property type="entry name" value="Hemolysn_Ca-bd"/>
</dbReference>
<keyword evidence="6" id="KW-1185">Reference proteome</keyword>
<organism evidence="5 6">
    <name type="scientific">Devosia subaequoris</name>
    <dbReference type="NCBI Taxonomy" id="395930"/>
    <lineage>
        <taxon>Bacteria</taxon>
        <taxon>Pseudomonadati</taxon>
        <taxon>Pseudomonadota</taxon>
        <taxon>Alphaproteobacteria</taxon>
        <taxon>Hyphomicrobiales</taxon>
        <taxon>Devosiaceae</taxon>
        <taxon>Devosia</taxon>
    </lineage>
</organism>
<reference evidence="5 6" key="1">
    <citation type="submission" date="2020-08" db="EMBL/GenBank/DDBJ databases">
        <title>Genomic Encyclopedia of Type Strains, Phase IV (KMG-IV): sequencing the most valuable type-strain genomes for metagenomic binning, comparative biology and taxonomic classification.</title>
        <authorList>
            <person name="Goeker M."/>
        </authorList>
    </citation>
    <scope>NUCLEOTIDE SEQUENCE [LARGE SCALE GENOMIC DNA]</scope>
    <source>
        <strain evidence="5 6">DSM 23447</strain>
    </source>
</reference>
<feature type="region of interest" description="Disordered" evidence="3">
    <location>
        <begin position="88"/>
        <end position="107"/>
    </location>
</feature>
<dbReference type="InterPro" id="IPR041690">
    <property type="entry name" value="Cadherin_5"/>
</dbReference>
<proteinExistence type="predicted"/>
<dbReference type="InterPro" id="IPR050557">
    <property type="entry name" value="RTX_toxin/Mannuronan_C5-epim"/>
</dbReference>
<feature type="region of interest" description="Disordered" evidence="3">
    <location>
        <begin position="145"/>
        <end position="213"/>
    </location>
</feature>
<dbReference type="InterPro" id="IPR018511">
    <property type="entry name" value="Hemolysin-typ_Ca-bd_CS"/>
</dbReference>
<evidence type="ECO:0000313" key="5">
    <source>
        <dbReference type="EMBL" id="MBB4051360.1"/>
    </source>
</evidence>
<dbReference type="Proteomes" id="UP000547011">
    <property type="component" value="Unassembled WGS sequence"/>
</dbReference>
<feature type="region of interest" description="Disordered" evidence="3">
    <location>
        <begin position="446"/>
        <end position="466"/>
    </location>
</feature>
<dbReference type="GO" id="GO:0005576">
    <property type="term" value="C:extracellular region"/>
    <property type="evidence" value="ECO:0007669"/>
    <property type="project" value="UniProtKB-SubCell"/>
</dbReference>
<comment type="caution">
    <text evidence="5">The sequence shown here is derived from an EMBL/GenBank/DDBJ whole genome shotgun (WGS) entry which is preliminary data.</text>
</comment>
<dbReference type="PRINTS" id="PR00313">
    <property type="entry name" value="CABNDNGRPT"/>
</dbReference>
<name>A0A7W6IKK6_9HYPH</name>
<dbReference type="Pfam" id="PF17892">
    <property type="entry name" value="Cadherin_5"/>
    <property type="match status" value="1"/>
</dbReference>
<feature type="compositionally biased region" description="Acidic residues" evidence="3">
    <location>
        <begin position="446"/>
        <end position="458"/>
    </location>
</feature>
<feature type="compositionally biased region" description="Gly residues" evidence="3">
    <location>
        <begin position="173"/>
        <end position="184"/>
    </location>
</feature>
<feature type="compositionally biased region" description="Low complexity" evidence="3">
    <location>
        <begin position="151"/>
        <end position="169"/>
    </location>
</feature>
<evidence type="ECO:0000256" key="1">
    <source>
        <dbReference type="ARBA" id="ARBA00004613"/>
    </source>
</evidence>
<dbReference type="PROSITE" id="PS00330">
    <property type="entry name" value="HEMOLYSIN_CALCIUM"/>
    <property type="match status" value="5"/>
</dbReference>
<dbReference type="GO" id="GO:0005509">
    <property type="term" value="F:calcium ion binding"/>
    <property type="evidence" value="ECO:0007669"/>
    <property type="project" value="InterPro"/>
</dbReference>
<comment type="subcellular location">
    <subcellularLocation>
        <location evidence="1">Secreted</location>
    </subcellularLocation>
</comment>
<dbReference type="SUPFAM" id="SSF51120">
    <property type="entry name" value="beta-Roll"/>
    <property type="match status" value="3"/>
</dbReference>
<feature type="region of interest" description="Disordered" evidence="3">
    <location>
        <begin position="61"/>
        <end position="81"/>
    </location>
</feature>
<accession>A0A7W6IKK6</accession>
<feature type="compositionally biased region" description="Gly residues" evidence="3">
    <location>
        <begin position="199"/>
        <end position="210"/>
    </location>
</feature>
<evidence type="ECO:0000259" key="4">
    <source>
        <dbReference type="Pfam" id="PF17892"/>
    </source>
</evidence>
<dbReference type="AlphaFoldDB" id="A0A7W6IKK6"/>
<dbReference type="InterPro" id="IPR011049">
    <property type="entry name" value="Serralysin-like_metalloprot_C"/>
</dbReference>
<sequence length="675" mass="70016">MLIEVKSAQNDESELKGAKRFEFNTAERLTRLPAYLALMVVGIAAYIRSITAAQARLPETDRAEGAEGEAVNAPQETDDLAVAGIDDTETGSIEGEGGRRGLGLEPGNAWPASFVVPEYPRFYFVEPTILATRGHPFSPTALLQFPVNDNSGSQPGSSIGSSTPPTSSPADFGQGGGGGAGQPDGSGPDDGTDDDDGGNDGGNSGGGSGAGNRAPTVMGPVRLNDVFAGQIVLIALVYLLRGASDPDGDTLSVENVVIKGANLVVTADGWLLETKPGMVGPVLISYRISDSEAWVAQEATLEIVRKVMALGDDDDLIVGSPYDDDIFGMGGDDLIDALEGNDHVDGGSGDDHIHGGDGDDVLLGGLGNDIIFGGGGNDLIKGGEGNDRLFGEAGTDTIFGEAGDDYIEGGAGKDHLDGGEGNDTIYGGEGIDRLIGGAGHDLLEGGADDDLLEGGEGDDTLKGGTGNDVLVDGGGQDAVFGDEGDDVLVASAGDDTMDGGDGYDRLDLSAARKDMVIDAVGGTSFSDELGTDQFSEIEEITGGDGNDMFILGGKATVLSGGKGRDTFIFEVTDSTPSVSENVVHKILDFVVGDRVRVRDYDLDRAARDVERDMFEAIYGDDKDDWLLSDIPLQVSHELIDDEHWTFIVADLNGDSIYDLAINIQGVMLTPPDNLA</sequence>
<gene>
    <name evidence="5" type="ORF">GGR20_000996</name>
</gene>
<protein>
    <submittedName>
        <fullName evidence="5">Ca2+-binding RTX toxin-like protein</fullName>
    </submittedName>
</protein>
<evidence type="ECO:0000256" key="3">
    <source>
        <dbReference type="SAM" id="MobiDB-lite"/>
    </source>
</evidence>
<dbReference type="Pfam" id="PF00353">
    <property type="entry name" value="HemolysinCabind"/>
    <property type="match status" value="5"/>
</dbReference>
<dbReference type="PANTHER" id="PTHR38340:SF1">
    <property type="entry name" value="S-LAYER PROTEIN"/>
    <property type="match status" value="1"/>
</dbReference>
<dbReference type="Gene3D" id="2.150.10.10">
    <property type="entry name" value="Serralysin-like metalloprotease, C-terminal"/>
    <property type="match status" value="4"/>
</dbReference>
<evidence type="ECO:0000313" key="6">
    <source>
        <dbReference type="Proteomes" id="UP000547011"/>
    </source>
</evidence>
<dbReference type="RefSeq" id="WP_183310126.1">
    <property type="nucleotide sequence ID" value="NZ_JACIEW010000002.1"/>
</dbReference>
<dbReference type="EMBL" id="JACIEW010000002">
    <property type="protein sequence ID" value="MBB4051360.1"/>
    <property type="molecule type" value="Genomic_DNA"/>
</dbReference>
<keyword evidence="2" id="KW-0964">Secreted</keyword>